<accession>A0AAE0NY33</accession>
<dbReference type="Proteomes" id="UP001285441">
    <property type="component" value="Unassembled WGS sequence"/>
</dbReference>
<keyword evidence="2" id="KW-1133">Transmembrane helix</keyword>
<evidence type="ECO:0000313" key="3">
    <source>
        <dbReference type="EMBL" id="KAK3389877.1"/>
    </source>
</evidence>
<comment type="caution">
    <text evidence="3">The sequence shown here is derived from an EMBL/GenBank/DDBJ whole genome shotgun (WGS) entry which is preliminary data.</text>
</comment>
<reference evidence="3" key="2">
    <citation type="submission" date="2023-06" db="EMBL/GenBank/DDBJ databases">
        <authorList>
            <consortium name="Lawrence Berkeley National Laboratory"/>
            <person name="Haridas S."/>
            <person name="Hensen N."/>
            <person name="Bonometti L."/>
            <person name="Westerberg I."/>
            <person name="Brannstrom I.O."/>
            <person name="Guillou S."/>
            <person name="Cros-Aarteil S."/>
            <person name="Calhoun S."/>
            <person name="Kuo A."/>
            <person name="Mondo S."/>
            <person name="Pangilinan J."/>
            <person name="Riley R."/>
            <person name="LaButti K."/>
            <person name="Andreopoulos B."/>
            <person name="Lipzen A."/>
            <person name="Chen C."/>
            <person name="Yanf M."/>
            <person name="Daum C."/>
            <person name="Ng V."/>
            <person name="Clum A."/>
            <person name="Steindorff A."/>
            <person name="Ohm R."/>
            <person name="Martin F."/>
            <person name="Silar P."/>
            <person name="Natvig D."/>
            <person name="Lalanne C."/>
            <person name="Gautier V."/>
            <person name="Ament-velasquez S.L."/>
            <person name="Kruys A."/>
            <person name="Hutchinson M.I."/>
            <person name="Powell A.J."/>
            <person name="Barry K."/>
            <person name="Miller A.N."/>
            <person name="Grigoriev I.V."/>
            <person name="Debuchy R."/>
            <person name="Gladieux P."/>
            <person name="Thoren M.H."/>
            <person name="Johannesson H."/>
        </authorList>
    </citation>
    <scope>NUCLEOTIDE SEQUENCE</scope>
    <source>
        <strain evidence="3">CBS 232.78</strain>
    </source>
</reference>
<evidence type="ECO:0000313" key="4">
    <source>
        <dbReference type="Proteomes" id="UP001285441"/>
    </source>
</evidence>
<keyword evidence="2" id="KW-0472">Membrane</keyword>
<feature type="region of interest" description="Disordered" evidence="1">
    <location>
        <begin position="72"/>
        <end position="124"/>
    </location>
</feature>
<feature type="compositionally biased region" description="Low complexity" evidence="1">
    <location>
        <begin position="80"/>
        <end position="121"/>
    </location>
</feature>
<reference evidence="3" key="1">
    <citation type="journal article" date="2023" name="Mol. Phylogenet. Evol.">
        <title>Genome-scale phylogeny and comparative genomics of the fungal order Sordariales.</title>
        <authorList>
            <person name="Hensen N."/>
            <person name="Bonometti L."/>
            <person name="Westerberg I."/>
            <person name="Brannstrom I.O."/>
            <person name="Guillou S."/>
            <person name="Cros-Aarteil S."/>
            <person name="Calhoun S."/>
            <person name="Haridas S."/>
            <person name="Kuo A."/>
            <person name="Mondo S."/>
            <person name="Pangilinan J."/>
            <person name="Riley R."/>
            <person name="LaButti K."/>
            <person name="Andreopoulos B."/>
            <person name="Lipzen A."/>
            <person name="Chen C."/>
            <person name="Yan M."/>
            <person name="Daum C."/>
            <person name="Ng V."/>
            <person name="Clum A."/>
            <person name="Steindorff A."/>
            <person name="Ohm R.A."/>
            <person name="Martin F."/>
            <person name="Silar P."/>
            <person name="Natvig D.O."/>
            <person name="Lalanne C."/>
            <person name="Gautier V."/>
            <person name="Ament-Velasquez S.L."/>
            <person name="Kruys A."/>
            <person name="Hutchinson M.I."/>
            <person name="Powell A.J."/>
            <person name="Barry K."/>
            <person name="Miller A.N."/>
            <person name="Grigoriev I.V."/>
            <person name="Debuchy R."/>
            <person name="Gladieux P."/>
            <person name="Hiltunen Thoren M."/>
            <person name="Johannesson H."/>
        </authorList>
    </citation>
    <scope>NUCLEOTIDE SEQUENCE</scope>
    <source>
        <strain evidence="3">CBS 232.78</strain>
    </source>
</reference>
<protein>
    <submittedName>
        <fullName evidence="3">Uncharacterized protein</fullName>
    </submittedName>
</protein>
<organism evidence="3 4">
    <name type="scientific">Podospora didyma</name>
    <dbReference type="NCBI Taxonomy" id="330526"/>
    <lineage>
        <taxon>Eukaryota</taxon>
        <taxon>Fungi</taxon>
        <taxon>Dikarya</taxon>
        <taxon>Ascomycota</taxon>
        <taxon>Pezizomycotina</taxon>
        <taxon>Sordariomycetes</taxon>
        <taxon>Sordariomycetidae</taxon>
        <taxon>Sordariales</taxon>
        <taxon>Podosporaceae</taxon>
        <taxon>Podospora</taxon>
    </lineage>
</organism>
<keyword evidence="2" id="KW-0812">Transmembrane</keyword>
<sequence length="267" mass="27806">MSILLLPTLPGEILSQVCASLEPFEVVALELYPGNMKPVPFWVLVALISAIVIATSVGGAVFGSNKIRAAASSKQPEAPLTDMATTSSMSSSLATSPSQILSNNSQITSSSSVTPKSSNTTFPSSLPATTGPLLLSQCPSTSSAICPTPQPTTQQTTSDCPNSNGTMFYSAYLGGSQGPAPYEAGLHFVKFCSRGKMGTVIASGFFPTLDACIGLCASLSFWGRDKRRVQVHYDVGAAYPANCWAASSMDGREVPIDGAWLALTATF</sequence>
<feature type="transmembrane region" description="Helical" evidence="2">
    <location>
        <begin position="39"/>
        <end position="62"/>
    </location>
</feature>
<dbReference type="AlphaFoldDB" id="A0AAE0NY33"/>
<dbReference type="EMBL" id="JAULSW010000002">
    <property type="protein sequence ID" value="KAK3389877.1"/>
    <property type="molecule type" value="Genomic_DNA"/>
</dbReference>
<evidence type="ECO:0000256" key="1">
    <source>
        <dbReference type="SAM" id="MobiDB-lite"/>
    </source>
</evidence>
<proteinExistence type="predicted"/>
<gene>
    <name evidence="3" type="ORF">B0H63DRAFT_446033</name>
</gene>
<evidence type="ECO:0000256" key="2">
    <source>
        <dbReference type="SAM" id="Phobius"/>
    </source>
</evidence>
<name>A0AAE0NY33_9PEZI</name>
<keyword evidence="4" id="KW-1185">Reference proteome</keyword>